<protein>
    <submittedName>
        <fullName evidence="2">Uncharacterized protein</fullName>
    </submittedName>
</protein>
<dbReference type="EMBL" id="SMAN01000004">
    <property type="protein sequence ID" value="TCT24963.1"/>
    <property type="molecule type" value="Genomic_DNA"/>
</dbReference>
<evidence type="ECO:0000256" key="1">
    <source>
        <dbReference type="SAM" id="MobiDB-lite"/>
    </source>
</evidence>
<accession>A0A4R3NCP8</accession>
<evidence type="ECO:0000313" key="3">
    <source>
        <dbReference type="Proteomes" id="UP000294650"/>
    </source>
</evidence>
<proteinExistence type="predicted"/>
<dbReference type="RefSeq" id="WP_279388235.1">
    <property type="nucleotide sequence ID" value="NZ_SMAN01000004.1"/>
</dbReference>
<organism evidence="2 3">
    <name type="scientific">Melghiribacillus thermohalophilus</name>
    <dbReference type="NCBI Taxonomy" id="1324956"/>
    <lineage>
        <taxon>Bacteria</taxon>
        <taxon>Bacillati</taxon>
        <taxon>Bacillota</taxon>
        <taxon>Bacilli</taxon>
        <taxon>Bacillales</taxon>
        <taxon>Bacillaceae</taxon>
        <taxon>Melghiribacillus</taxon>
    </lineage>
</organism>
<comment type="caution">
    <text evidence="2">The sequence shown here is derived from an EMBL/GenBank/DDBJ whole genome shotgun (WGS) entry which is preliminary data.</text>
</comment>
<reference evidence="2 3" key="1">
    <citation type="submission" date="2019-03" db="EMBL/GenBank/DDBJ databases">
        <title>Genomic Encyclopedia of Type Strains, Phase IV (KMG-IV): sequencing the most valuable type-strain genomes for metagenomic binning, comparative biology and taxonomic classification.</title>
        <authorList>
            <person name="Goeker M."/>
        </authorList>
    </citation>
    <scope>NUCLEOTIDE SEQUENCE [LARGE SCALE GENOMIC DNA]</scope>
    <source>
        <strain evidence="2 3">DSM 25894</strain>
    </source>
</reference>
<gene>
    <name evidence="2" type="ORF">EDD68_10430</name>
</gene>
<sequence length="41" mass="4857">MDKSERKQVKPRDQESEDRLTVTKQIQDSYKSGIEENDTED</sequence>
<keyword evidence="3" id="KW-1185">Reference proteome</keyword>
<feature type="compositionally biased region" description="Basic and acidic residues" evidence="1">
    <location>
        <begin position="1"/>
        <end position="21"/>
    </location>
</feature>
<feature type="region of interest" description="Disordered" evidence="1">
    <location>
        <begin position="1"/>
        <end position="41"/>
    </location>
</feature>
<dbReference type="Proteomes" id="UP000294650">
    <property type="component" value="Unassembled WGS sequence"/>
</dbReference>
<name>A0A4R3NCP8_9BACI</name>
<evidence type="ECO:0000313" key="2">
    <source>
        <dbReference type="EMBL" id="TCT24963.1"/>
    </source>
</evidence>
<dbReference type="AlphaFoldDB" id="A0A4R3NCP8"/>